<reference evidence="2 3" key="1">
    <citation type="submission" date="2016-10" db="EMBL/GenBank/DDBJ databases">
        <authorList>
            <person name="de Groot N.N."/>
        </authorList>
    </citation>
    <scope>NUCLEOTIDE SEQUENCE [LARGE SCALE GENOMIC DNA]</scope>
    <source>
        <strain evidence="2 3">HLD2</strain>
    </source>
</reference>
<protein>
    <submittedName>
        <fullName evidence="2">Uncharacterized protein</fullName>
    </submittedName>
</protein>
<sequence>MTRNVLLLAALFAFVPSGVSAQCVEVSDTSFSLSKSDYGLSKIVWKALLTNGCEAVYDVDLMANFLNTKDDPIYRLRSYASVGAGRKVRVVKDSHIPDRYHDKIVGLGVKITDTRKRVY</sequence>
<accession>A0A1G5PJ85</accession>
<keyword evidence="3" id="KW-1185">Reference proteome</keyword>
<dbReference type="Proteomes" id="UP000199648">
    <property type="component" value="Unassembled WGS sequence"/>
</dbReference>
<organism evidence="2 3">
    <name type="scientific">Thiohalomonas denitrificans</name>
    <dbReference type="NCBI Taxonomy" id="415747"/>
    <lineage>
        <taxon>Bacteria</taxon>
        <taxon>Pseudomonadati</taxon>
        <taxon>Pseudomonadota</taxon>
        <taxon>Gammaproteobacteria</taxon>
        <taxon>Thiohalomonadales</taxon>
        <taxon>Thiohalomonadaceae</taxon>
        <taxon>Thiohalomonas</taxon>
    </lineage>
</organism>
<feature type="signal peptide" evidence="1">
    <location>
        <begin position="1"/>
        <end position="21"/>
    </location>
</feature>
<gene>
    <name evidence="2" type="ORF">SAMN03097708_00199</name>
</gene>
<evidence type="ECO:0000313" key="2">
    <source>
        <dbReference type="EMBL" id="SCZ49575.1"/>
    </source>
</evidence>
<dbReference type="AlphaFoldDB" id="A0A1G5PJ85"/>
<name>A0A1G5PJ85_9GAMM</name>
<evidence type="ECO:0000313" key="3">
    <source>
        <dbReference type="Proteomes" id="UP000199648"/>
    </source>
</evidence>
<evidence type="ECO:0000256" key="1">
    <source>
        <dbReference type="SAM" id="SignalP"/>
    </source>
</evidence>
<dbReference type="RefSeq" id="WP_092991692.1">
    <property type="nucleotide sequence ID" value="NZ_FMWD01000001.1"/>
</dbReference>
<keyword evidence="1" id="KW-0732">Signal</keyword>
<feature type="chain" id="PRO_5011666153" evidence="1">
    <location>
        <begin position="22"/>
        <end position="119"/>
    </location>
</feature>
<dbReference type="EMBL" id="FMWD01000001">
    <property type="protein sequence ID" value="SCZ49575.1"/>
    <property type="molecule type" value="Genomic_DNA"/>
</dbReference>
<proteinExistence type="predicted"/>